<dbReference type="SMART" id="SM00220">
    <property type="entry name" value="S_TKc"/>
    <property type="match status" value="1"/>
</dbReference>
<dbReference type="Gene3D" id="2.130.10.10">
    <property type="entry name" value="YVTN repeat-like/Quinoprotein amine dehydrogenase"/>
    <property type="match status" value="3"/>
</dbReference>
<evidence type="ECO:0000256" key="2">
    <source>
        <dbReference type="ARBA" id="ARBA00022737"/>
    </source>
</evidence>
<dbReference type="PROSITE" id="PS00108">
    <property type="entry name" value="PROTEIN_KINASE_ST"/>
    <property type="match status" value="1"/>
</dbReference>
<dbReference type="InterPro" id="IPR019775">
    <property type="entry name" value="WD40_repeat_CS"/>
</dbReference>
<evidence type="ECO:0000313" key="5">
    <source>
        <dbReference type="EMBL" id="CAE7233350.1"/>
    </source>
</evidence>
<dbReference type="SMART" id="SM00320">
    <property type="entry name" value="WD40"/>
    <property type="match status" value="7"/>
</dbReference>
<dbReference type="GO" id="GO:0004672">
    <property type="term" value="F:protein kinase activity"/>
    <property type="evidence" value="ECO:0007669"/>
    <property type="project" value="InterPro"/>
</dbReference>
<protein>
    <recommendedName>
        <fullName evidence="4">Protein kinase domain-containing protein</fullName>
    </recommendedName>
</protein>
<dbReference type="PROSITE" id="PS50082">
    <property type="entry name" value="WD_REPEATS_2"/>
    <property type="match status" value="6"/>
</dbReference>
<proteinExistence type="predicted"/>
<reference evidence="5" key="1">
    <citation type="submission" date="2021-01" db="EMBL/GenBank/DDBJ databases">
        <authorList>
            <person name="Kaushik A."/>
        </authorList>
    </citation>
    <scope>NUCLEOTIDE SEQUENCE</scope>
    <source>
        <strain evidence="5">AG5</strain>
    </source>
</reference>
<keyword evidence="2" id="KW-0677">Repeat</keyword>
<dbReference type="AlphaFoldDB" id="A0A8H3I0L2"/>
<dbReference type="InterPro" id="IPR015943">
    <property type="entry name" value="WD40/YVTN_repeat-like_dom_sf"/>
</dbReference>
<dbReference type="PANTHER" id="PTHR19848:SF8">
    <property type="entry name" value="F-BOX AND WD REPEAT DOMAIN CONTAINING 7"/>
    <property type="match status" value="1"/>
</dbReference>
<dbReference type="InterPro" id="IPR020472">
    <property type="entry name" value="WD40_PAC1"/>
</dbReference>
<organism evidence="5 6">
    <name type="scientific">Rhizoctonia solani</name>
    <dbReference type="NCBI Taxonomy" id="456999"/>
    <lineage>
        <taxon>Eukaryota</taxon>
        <taxon>Fungi</taxon>
        <taxon>Dikarya</taxon>
        <taxon>Basidiomycota</taxon>
        <taxon>Agaricomycotina</taxon>
        <taxon>Agaricomycetes</taxon>
        <taxon>Cantharellales</taxon>
        <taxon>Ceratobasidiaceae</taxon>
        <taxon>Rhizoctonia</taxon>
    </lineage>
</organism>
<dbReference type="Gene3D" id="1.10.510.10">
    <property type="entry name" value="Transferase(Phosphotransferase) domain 1"/>
    <property type="match status" value="1"/>
</dbReference>
<dbReference type="Pfam" id="PF00400">
    <property type="entry name" value="WD40"/>
    <property type="match status" value="6"/>
</dbReference>
<evidence type="ECO:0000256" key="1">
    <source>
        <dbReference type="ARBA" id="ARBA00022574"/>
    </source>
</evidence>
<comment type="caution">
    <text evidence="5">The sequence shown here is derived from an EMBL/GenBank/DDBJ whole genome shotgun (WGS) entry which is preliminary data.</text>
</comment>
<dbReference type="InterPro" id="IPR001680">
    <property type="entry name" value="WD40_rpt"/>
</dbReference>
<dbReference type="PROSITE" id="PS00678">
    <property type="entry name" value="WD_REPEATS_1"/>
    <property type="match status" value="4"/>
</dbReference>
<dbReference type="InterPro" id="IPR000719">
    <property type="entry name" value="Prot_kinase_dom"/>
</dbReference>
<dbReference type="PROSITE" id="PS50011">
    <property type="entry name" value="PROTEIN_KINASE_DOM"/>
    <property type="match status" value="1"/>
</dbReference>
<dbReference type="InterPro" id="IPR036322">
    <property type="entry name" value="WD40_repeat_dom_sf"/>
</dbReference>
<dbReference type="PRINTS" id="PR00320">
    <property type="entry name" value="GPROTEINBRPT"/>
</dbReference>
<feature type="repeat" description="WD" evidence="3">
    <location>
        <begin position="4"/>
        <end position="45"/>
    </location>
</feature>
<feature type="repeat" description="WD" evidence="3">
    <location>
        <begin position="47"/>
        <end position="88"/>
    </location>
</feature>
<dbReference type="SUPFAM" id="SSF50978">
    <property type="entry name" value="WD40 repeat-like"/>
    <property type="match status" value="1"/>
</dbReference>
<feature type="repeat" description="WD" evidence="3">
    <location>
        <begin position="139"/>
        <end position="180"/>
    </location>
</feature>
<feature type="repeat" description="WD" evidence="3">
    <location>
        <begin position="225"/>
        <end position="266"/>
    </location>
</feature>
<dbReference type="SUPFAM" id="SSF56112">
    <property type="entry name" value="Protein kinase-like (PK-like)"/>
    <property type="match status" value="1"/>
</dbReference>
<dbReference type="InterPro" id="IPR001245">
    <property type="entry name" value="Ser-Thr/Tyr_kinase_cat_dom"/>
</dbReference>
<dbReference type="CDD" id="cd00200">
    <property type="entry name" value="WD40"/>
    <property type="match status" value="1"/>
</dbReference>
<gene>
    <name evidence="5" type="ORF">RDB_LOCUS191183</name>
</gene>
<dbReference type="GO" id="GO:0005524">
    <property type="term" value="F:ATP binding"/>
    <property type="evidence" value="ECO:0007669"/>
    <property type="project" value="InterPro"/>
</dbReference>
<dbReference type="PROSITE" id="PS50294">
    <property type="entry name" value="WD_REPEATS_REGION"/>
    <property type="match status" value="5"/>
</dbReference>
<sequence length="682" mass="75294">MIVHEGHTSWVNSVAFSPDGNSVASGSWDNTIRTWNAHSKAPIGEPLRGHSSSINSVSYSPLGNLIASGSMDKTIRLWDSNTGQQRDQSLRGDNPFISITFSPNTRLIASGSGGLHTSPTGHAVQLWDVQSGTAMSIPFKGHIGGVESVSFSPDGTRVVSGSFDRTIRVWDFEHGVTILGPLEGHTKVVRSISFSPDGSQIVSCSIDRTIRFWDARSGAMIGEPYNGHTDWVNSVSFSPRGTYVASGGNDNTVRLWDIRTGRQVGQPFQEHTGCVCSVVFSPSGRHIASGSYDHKVIIRRFLDEDLDSDDDDRVLGKGGEPRMVTSQMSIREIFDILILAGCRDLSSDMDTGQDTAMIATGGSFADIWKGQLHNGAKVAIKVWRNSALGSVEYKTLKVRLFISSLLRLNWRRCQRAARELHIWCKMDHPNVHPLQGVIMFKDQCLGMVSEWMDNGNLHEYLRKYPDADRYQLCAQVASGLEHIHSRGIVHGDLKALNVLVSSDGHARVFDFDFSVMSEASDLVFTETSNTRSGSIRWAAPEMLVDDKPKRTTQTDIYALGMTMLEIFTEDVPYPDHRLDIHVIRAVMQGKLPTRPVEHLKDDARGNIVWQLLLDCWRRDPSERPSAGQVLKVHLCDKITPNATAFEPTGITLSHIGTKIGDLNTIQVHAAENSGPEAEEPVF</sequence>
<feature type="repeat" description="WD" evidence="3">
    <location>
        <begin position="268"/>
        <end position="298"/>
    </location>
</feature>
<dbReference type="PRINTS" id="PR00109">
    <property type="entry name" value="TYRKINASE"/>
</dbReference>
<feature type="repeat" description="WD" evidence="3">
    <location>
        <begin position="182"/>
        <end position="223"/>
    </location>
</feature>
<dbReference type="InterPro" id="IPR011009">
    <property type="entry name" value="Kinase-like_dom_sf"/>
</dbReference>
<accession>A0A8H3I0L2</accession>
<evidence type="ECO:0000259" key="4">
    <source>
        <dbReference type="PROSITE" id="PS50011"/>
    </source>
</evidence>
<dbReference type="EMBL" id="CAJNJQ010006629">
    <property type="protein sequence ID" value="CAE7233350.1"/>
    <property type="molecule type" value="Genomic_DNA"/>
</dbReference>
<evidence type="ECO:0000313" key="6">
    <source>
        <dbReference type="Proteomes" id="UP000663827"/>
    </source>
</evidence>
<dbReference type="InterPro" id="IPR008271">
    <property type="entry name" value="Ser/Thr_kinase_AS"/>
</dbReference>
<dbReference type="PANTHER" id="PTHR19848">
    <property type="entry name" value="WD40 REPEAT PROTEIN"/>
    <property type="match status" value="1"/>
</dbReference>
<dbReference type="Proteomes" id="UP000663827">
    <property type="component" value="Unassembled WGS sequence"/>
</dbReference>
<keyword evidence="1 3" id="KW-0853">WD repeat</keyword>
<name>A0A8H3I0L2_9AGAM</name>
<feature type="domain" description="Protein kinase" evidence="4">
    <location>
        <begin position="353"/>
        <end position="636"/>
    </location>
</feature>
<evidence type="ECO:0000256" key="3">
    <source>
        <dbReference type="PROSITE-ProRule" id="PRU00221"/>
    </source>
</evidence>
<dbReference type="Pfam" id="PF07714">
    <property type="entry name" value="PK_Tyr_Ser-Thr"/>
    <property type="match status" value="1"/>
</dbReference>